<sequence length="829" mass="91453">MTANNGTLYNYECSGGLILPIVNEFTWAKEARATLYFFGLLYCFLGISIIADIFMCSIEKIISKTRKIYMASATENEPEVIEVRIWSDTVANLTLMALGSSAPEILLSCIEIVGNKFEAGELGPGTIVGSAAFNLLCIVAICIISVPKGEVRTVKYMKVFACTTFFSFLAYIWLLVILVAYIWLLVILVGSWSPDQVEIWEAAVTFAFFPLMVLLSWAAERNFFREAPADKQIELGRFKPADKFSRDIQYFKDGELNKDALVSFVREVKKMNPKISDEDAAVLAAQKLVDSQHHSRLWYRIGATRSIAGGRKTTPNMSMKLQQVYTTLNEHPDAPTLGEVKVVDTTENAVIEFHAATAHVMENVGKFDVTVVRSGLTDTEVRCRIETIDGTATVNEDYIGINEILTFQPGEIEKQVTVEIINDNQWEPDEEFFLKVSLLPEDKEPVGVEIGRISIMEITILNDDEPGNVQFSKRGYLVNESIGKASIPVIRKNGADGEISVKWKTIDRSALSGKDYEGGEGMLIFKHTETERILEIPITNDFCPEKDEHFEIELFDPTGGARIGRINRTAVTIISDDNFNTVISRLMNLTNANIHAVEIQRQTWGEQIKEALTVNGGDVENATNMDYVMHFLTFFWKVLFSLVPPTGMLGGWPCFFVSLGVTGVVTAIVGDLASIFGCLVGLRDSVTAISFVALGTSLPDTFASRTAAIKETYADMAIGNITGSNSVNVFLGLGLPWLIASIYHAVASEDGTFKVERGALAFSVAMYTGCAIVCVSLLVARRYLKVFGNGELGGPTVPRYASGIFVFMLWILYLVMSSLQAYGHLPGMG</sequence>
<dbReference type="InterPro" id="IPR004836">
    <property type="entry name" value="Na_Ca_Ex"/>
</dbReference>
<dbReference type="OrthoDB" id="418484at2759"/>
<keyword evidence="6" id="KW-0109">Calcium transport</keyword>
<evidence type="ECO:0000259" key="21">
    <source>
        <dbReference type="SMART" id="SM00237"/>
    </source>
</evidence>
<feature type="transmembrane region" description="Helical" evidence="20">
    <location>
        <begin position="726"/>
        <end position="746"/>
    </location>
</feature>
<feature type="transmembrane region" description="Helical" evidence="20">
    <location>
        <begin position="655"/>
        <end position="682"/>
    </location>
</feature>
<feature type="transmembrane region" description="Helical" evidence="20">
    <location>
        <begin position="627"/>
        <end position="643"/>
    </location>
</feature>
<keyword evidence="3" id="KW-0813">Transport</keyword>
<evidence type="ECO:0000256" key="18">
    <source>
        <dbReference type="ARBA" id="ARBA00023201"/>
    </source>
</evidence>
<evidence type="ECO:0000256" key="11">
    <source>
        <dbReference type="ARBA" id="ARBA00022837"/>
    </source>
</evidence>
<keyword evidence="9" id="KW-0732">Signal</keyword>
<keyword evidence="17" id="KW-0325">Glycoprotein</keyword>
<keyword evidence="14" id="KW-0915">Sodium</keyword>
<protein>
    <submittedName>
        <fullName evidence="22">Sodium/calcium exchanger 2</fullName>
    </submittedName>
</protein>
<dbReference type="InterPro" id="IPR038081">
    <property type="entry name" value="CalX-like_sf"/>
</dbReference>
<feature type="transmembrane region" description="Helical" evidence="20">
    <location>
        <begin position="800"/>
        <end position="822"/>
    </location>
</feature>
<keyword evidence="13 20" id="KW-1133">Transmembrane helix</keyword>
<dbReference type="InterPro" id="IPR003644">
    <property type="entry name" value="Calx_beta"/>
</dbReference>
<feature type="transmembrane region" description="Helical" evidence="20">
    <location>
        <begin position="35"/>
        <end position="58"/>
    </location>
</feature>
<evidence type="ECO:0000256" key="17">
    <source>
        <dbReference type="ARBA" id="ARBA00023180"/>
    </source>
</evidence>
<evidence type="ECO:0000256" key="13">
    <source>
        <dbReference type="ARBA" id="ARBA00022989"/>
    </source>
</evidence>
<dbReference type="InterPro" id="IPR004837">
    <property type="entry name" value="NaCa_Exmemb"/>
</dbReference>
<name>A0A6A4WFE3_AMPAM</name>
<dbReference type="InterPro" id="IPR032452">
    <property type="entry name" value="Na_Ca_Ex_C-exten"/>
</dbReference>
<keyword evidence="23" id="KW-1185">Reference proteome</keyword>
<dbReference type="Pfam" id="PF01699">
    <property type="entry name" value="Na_Ca_ex"/>
    <property type="match status" value="2"/>
</dbReference>
<comment type="subcellular location">
    <subcellularLocation>
        <location evidence="1">Cell membrane</location>
        <topology evidence="1">Multi-pass membrane protein</topology>
    </subcellularLocation>
</comment>
<evidence type="ECO:0000256" key="2">
    <source>
        <dbReference type="ARBA" id="ARBA00007489"/>
    </source>
</evidence>
<comment type="similarity">
    <text evidence="2">Belongs to the Ca(2+):cation antiporter (CaCA) (TC 2.A.19) family. SLC8 subfamily.</text>
</comment>
<keyword evidence="15" id="KW-0406">Ion transport</keyword>
<dbReference type="PANTHER" id="PTHR11878">
    <property type="entry name" value="SODIUM/CALCIUM EXCHANGER"/>
    <property type="match status" value="1"/>
</dbReference>
<keyword evidence="11" id="KW-0106">Calcium</keyword>
<evidence type="ECO:0000256" key="4">
    <source>
        <dbReference type="ARBA" id="ARBA00022449"/>
    </source>
</evidence>
<dbReference type="PRINTS" id="PR01259">
    <property type="entry name" value="NACAEXCHNGR"/>
</dbReference>
<evidence type="ECO:0000313" key="22">
    <source>
        <dbReference type="EMBL" id="KAF0306297.1"/>
    </source>
</evidence>
<dbReference type="InterPro" id="IPR051171">
    <property type="entry name" value="CaCA"/>
</dbReference>
<feature type="transmembrane region" description="Helical" evidence="20">
    <location>
        <begin position="159"/>
        <end position="187"/>
    </location>
</feature>
<comment type="catalytic activity">
    <reaction evidence="19">
        <text>Ca(2+)(in) + 3 Na(+)(out) = Ca(2+)(out) + 3 Na(+)(in)</text>
        <dbReference type="Rhea" id="RHEA:69955"/>
        <dbReference type="ChEBI" id="CHEBI:29101"/>
        <dbReference type="ChEBI" id="CHEBI:29108"/>
    </reaction>
</comment>
<evidence type="ECO:0000256" key="9">
    <source>
        <dbReference type="ARBA" id="ARBA00022729"/>
    </source>
</evidence>
<evidence type="ECO:0000256" key="3">
    <source>
        <dbReference type="ARBA" id="ARBA00022448"/>
    </source>
</evidence>
<dbReference type="GO" id="GO:0007154">
    <property type="term" value="P:cell communication"/>
    <property type="evidence" value="ECO:0007669"/>
    <property type="project" value="InterPro"/>
</dbReference>
<proteinExistence type="inferred from homology"/>
<organism evidence="22 23">
    <name type="scientific">Amphibalanus amphitrite</name>
    <name type="common">Striped barnacle</name>
    <name type="synonym">Balanus amphitrite</name>
    <dbReference type="NCBI Taxonomy" id="1232801"/>
    <lineage>
        <taxon>Eukaryota</taxon>
        <taxon>Metazoa</taxon>
        <taxon>Ecdysozoa</taxon>
        <taxon>Arthropoda</taxon>
        <taxon>Crustacea</taxon>
        <taxon>Multicrustacea</taxon>
        <taxon>Cirripedia</taxon>
        <taxon>Thoracica</taxon>
        <taxon>Thoracicalcarea</taxon>
        <taxon>Balanomorpha</taxon>
        <taxon>Balanoidea</taxon>
        <taxon>Balanidae</taxon>
        <taxon>Amphibalaninae</taxon>
        <taxon>Amphibalanus</taxon>
    </lineage>
</organism>
<keyword evidence="7 20" id="KW-0812">Transmembrane</keyword>
<dbReference type="InterPro" id="IPR044880">
    <property type="entry name" value="NCX_ion-bd_dom_sf"/>
</dbReference>
<dbReference type="SMART" id="SM00237">
    <property type="entry name" value="Calx_beta"/>
    <property type="match status" value="2"/>
</dbReference>
<evidence type="ECO:0000256" key="20">
    <source>
        <dbReference type="SAM" id="Phobius"/>
    </source>
</evidence>
<dbReference type="GO" id="GO:0030424">
    <property type="term" value="C:axon"/>
    <property type="evidence" value="ECO:0007669"/>
    <property type="project" value="TreeGrafter"/>
</dbReference>
<dbReference type="GO" id="GO:0098794">
    <property type="term" value="C:postsynapse"/>
    <property type="evidence" value="ECO:0007669"/>
    <property type="project" value="TreeGrafter"/>
</dbReference>
<accession>A0A6A4WFE3</accession>
<evidence type="ECO:0000256" key="6">
    <source>
        <dbReference type="ARBA" id="ARBA00022568"/>
    </source>
</evidence>
<dbReference type="Pfam" id="PF16494">
    <property type="entry name" value="Na_Ca_ex_C"/>
    <property type="match status" value="1"/>
</dbReference>
<keyword evidence="5" id="KW-1003">Cell membrane</keyword>
<dbReference type="GO" id="GO:0046872">
    <property type="term" value="F:metal ion binding"/>
    <property type="evidence" value="ECO:0007669"/>
    <property type="project" value="UniProtKB-KW"/>
</dbReference>
<feature type="transmembrane region" description="Helical" evidence="20">
    <location>
        <begin position="758"/>
        <end position="779"/>
    </location>
</feature>
<feature type="domain" description="Calx-beta" evidence="21">
    <location>
        <begin position="340"/>
        <end position="437"/>
    </location>
</feature>
<feature type="transmembrane region" description="Helical" evidence="20">
    <location>
        <begin position="126"/>
        <end position="147"/>
    </location>
</feature>
<evidence type="ECO:0000256" key="15">
    <source>
        <dbReference type="ARBA" id="ARBA00023065"/>
    </source>
</evidence>
<evidence type="ECO:0000256" key="10">
    <source>
        <dbReference type="ARBA" id="ARBA00022737"/>
    </source>
</evidence>
<dbReference type="Pfam" id="PF03160">
    <property type="entry name" value="Calx-beta"/>
    <property type="match status" value="1"/>
</dbReference>
<comment type="caution">
    <text evidence="22">The sequence shown here is derived from an EMBL/GenBank/DDBJ whole genome shotgun (WGS) entry which is preliminary data.</text>
</comment>
<keyword evidence="8" id="KW-0479">Metal-binding</keyword>
<gene>
    <name evidence="22" type="primary">Slc8a2_1</name>
    <name evidence="22" type="ORF">FJT64_022091</name>
</gene>
<keyword evidence="16 20" id="KW-0472">Membrane</keyword>
<evidence type="ECO:0000256" key="14">
    <source>
        <dbReference type="ARBA" id="ARBA00023053"/>
    </source>
</evidence>
<evidence type="ECO:0000256" key="5">
    <source>
        <dbReference type="ARBA" id="ARBA00022475"/>
    </source>
</evidence>
<dbReference type="EMBL" id="VIIS01000674">
    <property type="protein sequence ID" value="KAF0306297.1"/>
    <property type="molecule type" value="Genomic_DNA"/>
</dbReference>
<dbReference type="Gene3D" id="1.20.1420.30">
    <property type="entry name" value="NCX, central ion-binding region"/>
    <property type="match status" value="2"/>
</dbReference>
<evidence type="ECO:0000256" key="16">
    <source>
        <dbReference type="ARBA" id="ARBA00023136"/>
    </source>
</evidence>
<dbReference type="GO" id="GO:0098703">
    <property type="term" value="P:calcium ion import across plasma membrane"/>
    <property type="evidence" value="ECO:0007669"/>
    <property type="project" value="TreeGrafter"/>
</dbReference>
<feature type="domain" description="Calx-beta" evidence="21">
    <location>
        <begin position="456"/>
        <end position="555"/>
    </location>
</feature>
<evidence type="ECO:0000256" key="19">
    <source>
        <dbReference type="ARBA" id="ARBA00033667"/>
    </source>
</evidence>
<dbReference type="GO" id="GO:0005516">
    <property type="term" value="F:calmodulin binding"/>
    <property type="evidence" value="ECO:0007669"/>
    <property type="project" value="UniProtKB-KW"/>
</dbReference>
<keyword evidence="18" id="KW-0739">Sodium transport</keyword>
<dbReference type="AlphaFoldDB" id="A0A6A4WFE3"/>
<keyword evidence="10" id="KW-0677">Repeat</keyword>
<keyword evidence="4" id="KW-0050">Antiport</keyword>
<evidence type="ECO:0000256" key="7">
    <source>
        <dbReference type="ARBA" id="ARBA00022692"/>
    </source>
</evidence>
<feature type="transmembrane region" description="Helical" evidence="20">
    <location>
        <begin position="199"/>
        <end position="219"/>
    </location>
</feature>
<keyword evidence="12" id="KW-0112">Calmodulin-binding</keyword>
<dbReference type="Proteomes" id="UP000440578">
    <property type="component" value="Unassembled WGS sequence"/>
</dbReference>
<evidence type="ECO:0000256" key="8">
    <source>
        <dbReference type="ARBA" id="ARBA00022723"/>
    </source>
</evidence>
<dbReference type="GO" id="GO:0005432">
    <property type="term" value="F:calcium:sodium antiporter activity"/>
    <property type="evidence" value="ECO:0007669"/>
    <property type="project" value="InterPro"/>
</dbReference>
<evidence type="ECO:0000313" key="23">
    <source>
        <dbReference type="Proteomes" id="UP000440578"/>
    </source>
</evidence>
<dbReference type="SUPFAM" id="SSF141072">
    <property type="entry name" value="CalX-like"/>
    <property type="match status" value="2"/>
</dbReference>
<dbReference type="Gene3D" id="2.60.40.2030">
    <property type="match status" value="2"/>
</dbReference>
<reference evidence="22 23" key="1">
    <citation type="submission" date="2019-07" db="EMBL/GenBank/DDBJ databases">
        <title>Draft genome assembly of a fouling barnacle, Amphibalanus amphitrite (Darwin, 1854): The first reference genome for Thecostraca.</title>
        <authorList>
            <person name="Kim W."/>
        </authorList>
    </citation>
    <scope>NUCLEOTIDE SEQUENCE [LARGE SCALE GENOMIC DNA]</scope>
    <source>
        <strain evidence="22">SNU_AA5</strain>
        <tissue evidence="22">Soma without cirri and trophi</tissue>
    </source>
</reference>
<evidence type="ECO:0000256" key="1">
    <source>
        <dbReference type="ARBA" id="ARBA00004651"/>
    </source>
</evidence>
<dbReference type="PANTHER" id="PTHR11878:SF76">
    <property type="entry name" value="CALX-BETA DOMAIN-CONTAINING PROTEIN"/>
    <property type="match status" value="1"/>
</dbReference>
<dbReference type="GO" id="GO:0042383">
    <property type="term" value="C:sarcolemma"/>
    <property type="evidence" value="ECO:0007669"/>
    <property type="project" value="TreeGrafter"/>
</dbReference>
<evidence type="ECO:0000256" key="12">
    <source>
        <dbReference type="ARBA" id="ARBA00022860"/>
    </source>
</evidence>